<feature type="region of interest" description="Disordered" evidence="1">
    <location>
        <begin position="191"/>
        <end position="213"/>
    </location>
</feature>
<protein>
    <submittedName>
        <fullName evidence="2">Uncharacterized protein</fullName>
    </submittedName>
</protein>
<dbReference type="Proteomes" id="UP000004995">
    <property type="component" value="Unassembled WGS sequence"/>
</dbReference>
<dbReference type="InParanoid" id="K3ZWM8"/>
<name>K3ZWM8_SETIT</name>
<dbReference type="EnsemblPlants" id="KQL25183">
    <property type="protein sequence ID" value="KQL25183"/>
    <property type="gene ID" value="SETIT_031010mg"/>
</dbReference>
<dbReference type="Gramene" id="KQL25183">
    <property type="protein sequence ID" value="KQL25183"/>
    <property type="gene ID" value="SETIT_031010mg"/>
</dbReference>
<dbReference type="HOGENOM" id="CLU_1206577_0_0_1"/>
<feature type="compositionally biased region" description="Polar residues" evidence="1">
    <location>
        <begin position="12"/>
        <end position="21"/>
    </location>
</feature>
<evidence type="ECO:0000256" key="1">
    <source>
        <dbReference type="SAM" id="MobiDB-lite"/>
    </source>
</evidence>
<feature type="compositionally biased region" description="Basic residues" evidence="1">
    <location>
        <begin position="191"/>
        <end position="205"/>
    </location>
</feature>
<proteinExistence type="predicted"/>
<organism evidence="2 3">
    <name type="scientific">Setaria italica</name>
    <name type="common">Foxtail millet</name>
    <name type="synonym">Panicum italicum</name>
    <dbReference type="NCBI Taxonomy" id="4555"/>
    <lineage>
        <taxon>Eukaryota</taxon>
        <taxon>Viridiplantae</taxon>
        <taxon>Streptophyta</taxon>
        <taxon>Embryophyta</taxon>
        <taxon>Tracheophyta</taxon>
        <taxon>Spermatophyta</taxon>
        <taxon>Magnoliopsida</taxon>
        <taxon>Liliopsida</taxon>
        <taxon>Poales</taxon>
        <taxon>Poaceae</taxon>
        <taxon>PACMAD clade</taxon>
        <taxon>Panicoideae</taxon>
        <taxon>Panicodae</taxon>
        <taxon>Paniceae</taxon>
        <taxon>Cenchrinae</taxon>
        <taxon>Setaria</taxon>
    </lineage>
</organism>
<sequence length="230" mass="25369">MARKSCPGTMPSDFTGNSMMDSSVLPVDLVPGGKTSMWYTAAAPSLALEQPSTFVLLHGEQDVGADHGVGRDADLRWVAVLKRIEAAREDGRRRRQGPPPGPTRVVSMIQIKDEEPWHEVQPGQRRRGCGRARTACCRAGSGWGAPWSRRGGALRAPSRFWGRRWGSYPGRGPRSGARAASPPRRRTCRAWRRAGGGGRRRRRPRGWSGWAPRLHAPPPGCLARWPGERE</sequence>
<dbReference type="eggNOG" id="ENOG502R7CM">
    <property type="taxonomic scope" value="Eukaryota"/>
</dbReference>
<feature type="region of interest" description="Disordered" evidence="1">
    <location>
        <begin position="1"/>
        <end position="22"/>
    </location>
</feature>
<keyword evidence="3" id="KW-1185">Reference proteome</keyword>
<dbReference type="EMBL" id="AGNK02001185">
    <property type="status" value="NOT_ANNOTATED_CDS"/>
    <property type="molecule type" value="Genomic_DNA"/>
</dbReference>
<evidence type="ECO:0000313" key="2">
    <source>
        <dbReference type="EnsemblPlants" id="KQL25183"/>
    </source>
</evidence>
<evidence type="ECO:0000313" key="3">
    <source>
        <dbReference type="Proteomes" id="UP000004995"/>
    </source>
</evidence>
<accession>K3ZWM8</accession>
<dbReference type="AlphaFoldDB" id="K3ZWM8"/>
<reference evidence="2" key="2">
    <citation type="submission" date="2018-08" db="UniProtKB">
        <authorList>
            <consortium name="EnsemblPlants"/>
        </authorList>
    </citation>
    <scope>IDENTIFICATION</scope>
    <source>
        <strain evidence="2">Yugu1</strain>
    </source>
</reference>
<reference evidence="3" key="1">
    <citation type="journal article" date="2012" name="Nat. Biotechnol.">
        <title>Reference genome sequence of the model plant Setaria.</title>
        <authorList>
            <person name="Bennetzen J.L."/>
            <person name="Schmutz J."/>
            <person name="Wang H."/>
            <person name="Percifield R."/>
            <person name="Hawkins J."/>
            <person name="Pontaroli A.C."/>
            <person name="Estep M."/>
            <person name="Feng L."/>
            <person name="Vaughn J.N."/>
            <person name="Grimwood J."/>
            <person name="Jenkins J."/>
            <person name="Barry K."/>
            <person name="Lindquist E."/>
            <person name="Hellsten U."/>
            <person name="Deshpande S."/>
            <person name="Wang X."/>
            <person name="Wu X."/>
            <person name="Mitros T."/>
            <person name="Triplett J."/>
            <person name="Yang X."/>
            <person name="Ye C.Y."/>
            <person name="Mauro-Herrera M."/>
            <person name="Wang L."/>
            <person name="Li P."/>
            <person name="Sharma M."/>
            <person name="Sharma R."/>
            <person name="Ronald P.C."/>
            <person name="Panaud O."/>
            <person name="Kellogg E.A."/>
            <person name="Brutnell T.P."/>
            <person name="Doust A.N."/>
            <person name="Tuskan G.A."/>
            <person name="Rokhsar D."/>
            <person name="Devos K.M."/>
        </authorList>
    </citation>
    <scope>NUCLEOTIDE SEQUENCE [LARGE SCALE GENOMIC DNA]</scope>
    <source>
        <strain evidence="3">cv. Yugu1</strain>
    </source>
</reference>